<evidence type="ECO:0000313" key="4">
    <source>
        <dbReference type="Proteomes" id="UP000233778"/>
    </source>
</evidence>
<dbReference type="KEGG" id="sera:Ser39006_008205"/>
<name>A0A2I5THS7_SERS3</name>
<sequence>MDHVDIPQKDCVIDEDKKQLIFKKNSKLEQYLITNTSSQINTSFGKISVKDITVQPDGRIVFNNIDAEKTKALFDAAHQASTRGDVVVNTNIGNCGCSTN</sequence>
<dbReference type="RefSeq" id="WP_021017353.1">
    <property type="nucleotide sequence ID" value="NZ_CP025084.1"/>
</dbReference>
<dbReference type="KEGG" id="serq:CWC46_08200"/>
<evidence type="ECO:0000313" key="3">
    <source>
        <dbReference type="Proteomes" id="UP000017700"/>
    </source>
</evidence>
<reference evidence="1 4" key="3">
    <citation type="submission" date="2017-11" db="EMBL/GenBank/DDBJ databases">
        <title>Complete genome sequence of Serratia sp. ATCC 39006 LacA.</title>
        <authorList>
            <person name="Hampton H.G."/>
            <person name="Jackson S.A."/>
            <person name="Jauregui R."/>
            <person name="Poulter G.T.M."/>
            <person name="Salmond G.P.C."/>
            <person name="Fineran P.C."/>
        </authorList>
    </citation>
    <scope>NUCLEOTIDE SEQUENCE [LARGE SCALE GENOMIC DNA]</scope>
    <source>
        <strain evidence="1 4">ATCC 39006</strain>
    </source>
</reference>
<evidence type="ECO:0000313" key="1">
    <source>
        <dbReference type="EMBL" id="AUG99805.1"/>
    </source>
</evidence>
<evidence type="ECO:0000313" key="2">
    <source>
        <dbReference type="EMBL" id="AUH04124.1"/>
    </source>
</evidence>
<keyword evidence="3" id="KW-1185">Reference proteome</keyword>
<accession>A0A2I5THS7</accession>
<proteinExistence type="predicted"/>
<protein>
    <submittedName>
        <fullName evidence="2">Uncharacterized protein</fullName>
    </submittedName>
</protein>
<dbReference type="AlphaFoldDB" id="A0A2I5THS7"/>
<dbReference type="Proteomes" id="UP000233778">
    <property type="component" value="Chromosome"/>
</dbReference>
<gene>
    <name evidence="1" type="ORF">CWC46_08200</name>
    <name evidence="2" type="ORF">Ser39006_008205</name>
</gene>
<organism evidence="2 3">
    <name type="scientific">Serratia sp. (strain ATCC 39006)</name>
    <name type="common">Prodigiosinella confusarubida</name>
    <dbReference type="NCBI Taxonomy" id="104623"/>
    <lineage>
        <taxon>Bacteria</taxon>
        <taxon>Pseudomonadati</taxon>
        <taxon>Pseudomonadota</taxon>
        <taxon>Gammaproteobacteria</taxon>
        <taxon>Enterobacterales</taxon>
        <taxon>Pectobacteriaceae</taxon>
        <taxon>Prodigiosinella</taxon>
    </lineage>
</organism>
<dbReference type="EMBL" id="CP025084">
    <property type="protein sequence ID" value="AUH04124.1"/>
    <property type="molecule type" value="Genomic_DNA"/>
</dbReference>
<reference evidence="2" key="4">
    <citation type="submission" date="2017-11" db="EMBL/GenBank/DDBJ databases">
        <title>Complete genome sequence of Serratia sp. ATCC 39006.</title>
        <authorList>
            <person name="Hampton H.G."/>
            <person name="Jackson S.A."/>
            <person name="Jauregui R."/>
            <person name="Poulter G.T.M."/>
            <person name="Salmond G.P.C."/>
            <person name="Fineran P.C."/>
        </authorList>
    </citation>
    <scope>NUCLEOTIDE SEQUENCE</scope>
    <source>
        <strain evidence="2">ATCC 39006</strain>
    </source>
</reference>
<reference evidence="2" key="2">
    <citation type="submission" date="2013-09" db="EMBL/GenBank/DDBJ databases">
        <authorList>
            <person name="Wang G."/>
            <person name="Yang Y."/>
            <person name="Su Y."/>
        </authorList>
    </citation>
    <scope>NUCLEOTIDE SEQUENCE</scope>
    <source>
        <strain evidence="2">ATCC 39006</strain>
    </source>
</reference>
<dbReference type="Proteomes" id="UP000017700">
    <property type="component" value="Chromosome"/>
</dbReference>
<reference evidence="2 3" key="1">
    <citation type="journal article" date="2013" name="Genome Announc.">
        <title>Draft genome sequence of Serratia sp. strain ATCC 39006, a model bacterium for analysis of the biosynthesis and regulation of prodigiosin, a carbapenem, and gas vesicles.</title>
        <authorList>
            <person name="Fineran P.C."/>
            <person name="Iglesias Cans M.C."/>
            <person name="Ramsay J.P."/>
            <person name="Wilf N.M."/>
            <person name="Cossyleon D."/>
            <person name="McNeil M.B."/>
            <person name="Williamson N.R."/>
            <person name="Monson R.E."/>
            <person name="Becher S.A."/>
            <person name="Stanton J.A."/>
            <person name="Brugger K."/>
            <person name="Brown S.D."/>
            <person name="Salmond G.P."/>
        </authorList>
    </citation>
    <scope>NUCLEOTIDE SEQUENCE [LARGE SCALE GENOMIC DNA]</scope>
    <source>
        <strain evidence="2">ATCC 39006</strain>
        <strain evidence="3">ATCC 39006 / SC 11482</strain>
    </source>
</reference>
<dbReference type="EMBL" id="CP025085">
    <property type="protein sequence ID" value="AUG99805.1"/>
    <property type="molecule type" value="Genomic_DNA"/>
</dbReference>